<accession>A0ACB6SE24</accession>
<reference evidence="1" key="1">
    <citation type="journal article" date="2020" name="Stud. Mycol.">
        <title>101 Dothideomycetes genomes: a test case for predicting lifestyles and emergence of pathogens.</title>
        <authorList>
            <person name="Haridas S."/>
            <person name="Albert R."/>
            <person name="Binder M."/>
            <person name="Bloem J."/>
            <person name="Labutti K."/>
            <person name="Salamov A."/>
            <person name="Andreopoulos B."/>
            <person name="Baker S."/>
            <person name="Barry K."/>
            <person name="Bills G."/>
            <person name="Bluhm B."/>
            <person name="Cannon C."/>
            <person name="Castanera R."/>
            <person name="Culley D."/>
            <person name="Daum C."/>
            <person name="Ezra D."/>
            <person name="Gonzalez J."/>
            <person name="Henrissat B."/>
            <person name="Kuo A."/>
            <person name="Liang C."/>
            <person name="Lipzen A."/>
            <person name="Lutzoni F."/>
            <person name="Magnuson J."/>
            <person name="Mondo S."/>
            <person name="Nolan M."/>
            <person name="Ohm R."/>
            <person name="Pangilinan J."/>
            <person name="Park H.-J."/>
            <person name="Ramirez L."/>
            <person name="Alfaro M."/>
            <person name="Sun H."/>
            <person name="Tritt A."/>
            <person name="Yoshinaga Y."/>
            <person name="Zwiers L.-H."/>
            <person name="Turgeon B."/>
            <person name="Goodwin S."/>
            <person name="Spatafora J."/>
            <person name="Crous P."/>
            <person name="Grigoriev I."/>
        </authorList>
    </citation>
    <scope>NUCLEOTIDE SEQUENCE</scope>
    <source>
        <strain evidence="1">CBS 525.71</strain>
    </source>
</reference>
<keyword evidence="2" id="KW-1185">Reference proteome</keyword>
<proteinExistence type="predicted"/>
<organism evidence="1 2">
    <name type="scientific">Macroventuria anomochaeta</name>
    <dbReference type="NCBI Taxonomy" id="301207"/>
    <lineage>
        <taxon>Eukaryota</taxon>
        <taxon>Fungi</taxon>
        <taxon>Dikarya</taxon>
        <taxon>Ascomycota</taxon>
        <taxon>Pezizomycotina</taxon>
        <taxon>Dothideomycetes</taxon>
        <taxon>Pleosporomycetidae</taxon>
        <taxon>Pleosporales</taxon>
        <taxon>Pleosporineae</taxon>
        <taxon>Didymellaceae</taxon>
        <taxon>Macroventuria</taxon>
    </lineage>
</organism>
<protein>
    <submittedName>
        <fullName evidence="1">Uncharacterized protein</fullName>
    </submittedName>
</protein>
<evidence type="ECO:0000313" key="2">
    <source>
        <dbReference type="Proteomes" id="UP000799754"/>
    </source>
</evidence>
<evidence type="ECO:0000313" key="1">
    <source>
        <dbReference type="EMBL" id="KAF2631342.1"/>
    </source>
</evidence>
<comment type="caution">
    <text evidence="1">The sequence shown here is derived from an EMBL/GenBank/DDBJ whole genome shotgun (WGS) entry which is preliminary data.</text>
</comment>
<dbReference type="Proteomes" id="UP000799754">
    <property type="component" value="Unassembled WGS sequence"/>
</dbReference>
<gene>
    <name evidence="1" type="ORF">BU25DRAFT_407016</name>
</gene>
<name>A0ACB6SE24_9PLEO</name>
<sequence>MLDAVKQELKTEIKSTADTVHAIATNVQQNVRAGEEARTAAKEAVEVGKANLEMARRIKNAGPQTGGAVSYAAMAARGATLASTPNTQVPRMAPMQMQPLVRQ</sequence>
<dbReference type="EMBL" id="MU006704">
    <property type="protein sequence ID" value="KAF2631342.1"/>
    <property type="molecule type" value="Genomic_DNA"/>
</dbReference>